<reference evidence="7" key="1">
    <citation type="journal article" date="2014" name="Int. J. Syst. Evol. Microbiol.">
        <title>Complete genome sequence of Corynebacterium casei LMG S-19264T (=DSM 44701T), isolated from a smear-ripened cheese.</title>
        <authorList>
            <consortium name="US DOE Joint Genome Institute (JGI-PGF)"/>
            <person name="Walter F."/>
            <person name="Albersmeier A."/>
            <person name="Kalinowski J."/>
            <person name="Ruckert C."/>
        </authorList>
    </citation>
    <scope>NUCLEOTIDE SEQUENCE</scope>
    <source>
        <strain evidence="7">CGMCC 1.10749</strain>
    </source>
</reference>
<keyword evidence="3 5" id="KW-0560">Oxidoreductase</keyword>
<evidence type="ECO:0000256" key="5">
    <source>
        <dbReference type="RuleBase" id="RU000499"/>
    </source>
</evidence>
<dbReference type="InterPro" id="IPR029759">
    <property type="entry name" value="GPX_AS"/>
</dbReference>
<keyword evidence="2 5" id="KW-0575">Peroxidase</keyword>
<accession>A0A8H9FUS1</accession>
<dbReference type="GO" id="GO:0004601">
    <property type="term" value="F:peroxidase activity"/>
    <property type="evidence" value="ECO:0007669"/>
    <property type="project" value="UniProtKB-KW"/>
</dbReference>
<dbReference type="InterPro" id="IPR036249">
    <property type="entry name" value="Thioredoxin-like_sf"/>
</dbReference>
<comment type="caution">
    <text evidence="7">The sequence shown here is derived from an EMBL/GenBank/DDBJ whole genome shotgun (WGS) entry which is preliminary data.</text>
</comment>
<dbReference type="CDD" id="cd00340">
    <property type="entry name" value="GSH_Peroxidase"/>
    <property type="match status" value="1"/>
</dbReference>
<dbReference type="PRINTS" id="PR01011">
    <property type="entry name" value="GLUTPROXDASE"/>
</dbReference>
<dbReference type="PIRSF" id="PIRSF000303">
    <property type="entry name" value="Glutathion_perox"/>
    <property type="match status" value="1"/>
</dbReference>
<dbReference type="PROSITE" id="PS51352">
    <property type="entry name" value="THIOREDOXIN_2"/>
    <property type="match status" value="1"/>
</dbReference>
<evidence type="ECO:0000313" key="7">
    <source>
        <dbReference type="EMBL" id="GGB78419.1"/>
    </source>
</evidence>
<evidence type="ECO:0000259" key="6">
    <source>
        <dbReference type="PROSITE" id="PS51352"/>
    </source>
</evidence>
<dbReference type="InterPro" id="IPR013766">
    <property type="entry name" value="Thioredoxin_domain"/>
</dbReference>
<feature type="active site" evidence="4">
    <location>
        <position position="42"/>
    </location>
</feature>
<dbReference type="PROSITE" id="PS00763">
    <property type="entry name" value="GLUTATHIONE_PEROXID_2"/>
    <property type="match status" value="1"/>
</dbReference>
<dbReference type="Pfam" id="PF00255">
    <property type="entry name" value="GSHPx"/>
    <property type="match status" value="1"/>
</dbReference>
<gene>
    <name evidence="7" type="primary">gpo</name>
    <name evidence="7" type="ORF">GCM10011314_17650</name>
</gene>
<dbReference type="FunFam" id="3.40.30.10:FF:000010">
    <property type="entry name" value="Glutathione peroxidase"/>
    <property type="match status" value="1"/>
</dbReference>
<dbReference type="Proteomes" id="UP000628079">
    <property type="component" value="Unassembled WGS sequence"/>
</dbReference>
<name>A0A8H9FUS1_9MICO</name>
<protein>
    <recommendedName>
        <fullName evidence="5">Glutathione peroxidase</fullName>
    </recommendedName>
</protein>
<evidence type="ECO:0000313" key="8">
    <source>
        <dbReference type="Proteomes" id="UP000628079"/>
    </source>
</evidence>
<dbReference type="PROSITE" id="PS51355">
    <property type="entry name" value="GLUTATHIONE_PEROXID_3"/>
    <property type="match status" value="1"/>
</dbReference>
<dbReference type="Gene3D" id="3.40.30.10">
    <property type="entry name" value="Glutaredoxin"/>
    <property type="match status" value="1"/>
</dbReference>
<organism evidence="7 8">
    <name type="scientific">Knoellia flava</name>
    <dbReference type="NCBI Taxonomy" id="913969"/>
    <lineage>
        <taxon>Bacteria</taxon>
        <taxon>Bacillati</taxon>
        <taxon>Actinomycetota</taxon>
        <taxon>Actinomycetes</taxon>
        <taxon>Micrococcales</taxon>
        <taxon>Intrasporangiaceae</taxon>
        <taxon>Knoellia</taxon>
    </lineage>
</organism>
<comment type="similarity">
    <text evidence="1 5">Belongs to the glutathione peroxidase family.</text>
</comment>
<dbReference type="GO" id="GO:0034599">
    <property type="term" value="P:cellular response to oxidative stress"/>
    <property type="evidence" value="ECO:0007669"/>
    <property type="project" value="TreeGrafter"/>
</dbReference>
<evidence type="ECO:0000256" key="4">
    <source>
        <dbReference type="PIRSR" id="PIRSR000303-1"/>
    </source>
</evidence>
<feature type="domain" description="Thioredoxin" evidence="6">
    <location>
        <begin position="4"/>
        <end position="165"/>
    </location>
</feature>
<evidence type="ECO:0000256" key="3">
    <source>
        <dbReference type="ARBA" id="ARBA00023002"/>
    </source>
</evidence>
<dbReference type="InterPro" id="IPR029760">
    <property type="entry name" value="GPX_CS"/>
</dbReference>
<dbReference type="PANTHER" id="PTHR11592">
    <property type="entry name" value="GLUTATHIONE PEROXIDASE"/>
    <property type="match status" value="1"/>
</dbReference>
<dbReference type="RefSeq" id="WP_035949922.1">
    <property type="nucleotide sequence ID" value="NZ_BMEA01000001.1"/>
</dbReference>
<dbReference type="AlphaFoldDB" id="A0A8H9FUS1"/>
<proteinExistence type="inferred from homology"/>
<evidence type="ECO:0000256" key="1">
    <source>
        <dbReference type="ARBA" id="ARBA00006926"/>
    </source>
</evidence>
<dbReference type="PROSITE" id="PS00460">
    <property type="entry name" value="GLUTATHIONE_PEROXID_1"/>
    <property type="match status" value="1"/>
</dbReference>
<dbReference type="InterPro" id="IPR000889">
    <property type="entry name" value="Glutathione_peroxidase"/>
</dbReference>
<dbReference type="SUPFAM" id="SSF52833">
    <property type="entry name" value="Thioredoxin-like"/>
    <property type="match status" value="1"/>
</dbReference>
<sequence>MTAQSTEQTLSDFSATTLEGAPQDLSAYAGKVVLVVNTASECGFTPQFEGLEQLWKQYGDAGLVVLGFPCNQFGGQEPGDAEQIGEFCQRNYGVTFPMFEKVDVNGDDAHPLFEWLRQEKGGLLGSKIKWNFTKFLVGRDGRVLERYAPTAKPESLTGDIEAALASE</sequence>
<dbReference type="EMBL" id="BMEA01000001">
    <property type="protein sequence ID" value="GGB78419.1"/>
    <property type="molecule type" value="Genomic_DNA"/>
</dbReference>
<dbReference type="PANTHER" id="PTHR11592:SF78">
    <property type="entry name" value="GLUTATHIONE PEROXIDASE"/>
    <property type="match status" value="1"/>
</dbReference>
<evidence type="ECO:0000256" key="2">
    <source>
        <dbReference type="ARBA" id="ARBA00022559"/>
    </source>
</evidence>
<reference evidence="7" key="2">
    <citation type="submission" date="2020-09" db="EMBL/GenBank/DDBJ databases">
        <authorList>
            <person name="Sun Q."/>
            <person name="Zhou Y."/>
        </authorList>
    </citation>
    <scope>NUCLEOTIDE SEQUENCE</scope>
    <source>
        <strain evidence="7">CGMCC 1.10749</strain>
    </source>
</reference>